<reference evidence="4" key="1">
    <citation type="submission" date="2016-05" db="EMBL/GenBank/DDBJ databases">
        <authorList>
            <person name="Naeem Raeece"/>
        </authorList>
    </citation>
    <scope>NUCLEOTIDE SEQUENCE [LARGE SCALE GENOMIC DNA]</scope>
</reference>
<sequence length="939" mass="109090">MDVPIRLNVRALKKKKKKIAGFKIKAGENEDQMAELLSIKNLFICSHEKSVDDLKKAMDVLIKKGEMKNGENCGEKKYDMIEDYLDANKNNILHFAIYGNNMNNVKFIIENTNLLNSINNDKQNGLIIAILNRNNEICTYLIDKDINYNQKDKYDANPILYTLITQNDIIFNRLIEKENIDININSFDKGNLISICIFERNIKTLKKLFSKNISPDLKRNIYPHPLIYITYSNDNNLLYLFLLYSFYYYTRNEQLYHMNKKNFDYTTEDICINLDNSQLVGSILKDAQHDLITFNNMLNLTDENGSSLFHLCEQSDNLLGKIGQSVDKVLFSIFLVTHMEKIEGRDKKRSIILSLFKRNGKDEAHLFRGSIRTQNGGGIFAPILSFLPASGDALVSPVSSASVLPTHEVIEGITIHLSYKFVKHRVQARGIRLDVNFEDVISIEKLIEEYKGKENLHCNLNKVKAGKAEETETEQVVEGNILRTENCVVFLNIRYKNNLKNVYSLMEYMYVNTSASALILICDNFLYDNEIYNPHDDLNFTVEGPCILTYLVPRDFMLKYEKQNYEMYTFELYWGIDNKTDIVHIIYHLDFGKYFNYTFFLYMKNFLLELKNYITYELQFSIHKNFTIDPRFCFIRDSSYCVSEPDYINSNVVREVVEQQVRSLCIYELTAVQNGEATKEDAPWEDAAKEGSANEMGTNEETANVEIPDNAGLYIKMGKQDEHNWPESIGIYNESYNEEKTPSWIVQKKKVTKKKKKKKRFSEKYIHYVNALFDFGFEQKFCSNGSNDLTKKCSDKILALLNIPLNDVNRCFLKNFHLYMKNMIKSKIYVYSIVINGKTYKMKLSKNITIKLICSAFKNMPPKCRNYLSEDVFSSIPEDRHSGREELIPFLFILVIVLAHILEVSQFIRCSHTGIPLYRLSEKSKIVQGKKYTFGSSYI</sequence>
<dbReference type="SMART" id="SM00248">
    <property type="entry name" value="ANK"/>
    <property type="match status" value="4"/>
</dbReference>
<dbReference type="EMBL" id="FLQV01000872">
    <property type="protein sequence ID" value="SBS98628.1"/>
    <property type="molecule type" value="Genomic_DNA"/>
</dbReference>
<proteinExistence type="predicted"/>
<dbReference type="AlphaFoldDB" id="A0A1A8X4D6"/>
<name>A0A1A8X4D6_PLAOA</name>
<evidence type="ECO:0000256" key="1">
    <source>
        <dbReference type="ARBA" id="ARBA00022737"/>
    </source>
</evidence>
<evidence type="ECO:0000256" key="2">
    <source>
        <dbReference type="ARBA" id="ARBA00023043"/>
    </source>
</evidence>
<dbReference type="Pfam" id="PF12796">
    <property type="entry name" value="Ank_2"/>
    <property type="match status" value="1"/>
</dbReference>
<dbReference type="Gene3D" id="1.25.40.20">
    <property type="entry name" value="Ankyrin repeat-containing domain"/>
    <property type="match status" value="1"/>
</dbReference>
<accession>A0A1A8X4D6</accession>
<evidence type="ECO:0000313" key="4">
    <source>
        <dbReference type="Proteomes" id="UP000078546"/>
    </source>
</evidence>
<dbReference type="SUPFAM" id="SSF48403">
    <property type="entry name" value="Ankyrin repeat"/>
    <property type="match status" value="1"/>
</dbReference>
<keyword evidence="1" id="KW-0677">Repeat</keyword>
<organism evidence="3 4">
    <name type="scientific">Plasmodium ovale curtisi</name>
    <dbReference type="NCBI Taxonomy" id="864141"/>
    <lineage>
        <taxon>Eukaryota</taxon>
        <taxon>Sar</taxon>
        <taxon>Alveolata</taxon>
        <taxon>Apicomplexa</taxon>
        <taxon>Aconoidasida</taxon>
        <taxon>Haemosporida</taxon>
        <taxon>Plasmodiidae</taxon>
        <taxon>Plasmodium</taxon>
        <taxon>Plasmodium (Plasmodium)</taxon>
    </lineage>
</organism>
<evidence type="ECO:0000313" key="3">
    <source>
        <dbReference type="EMBL" id="SBS98628.1"/>
    </source>
</evidence>
<protein>
    <submittedName>
        <fullName evidence="3">Uncharacterized protein</fullName>
    </submittedName>
</protein>
<dbReference type="InterPro" id="IPR002110">
    <property type="entry name" value="Ankyrin_rpt"/>
</dbReference>
<dbReference type="PANTHER" id="PTHR24198">
    <property type="entry name" value="ANKYRIN REPEAT AND PROTEIN KINASE DOMAIN-CONTAINING PROTEIN"/>
    <property type="match status" value="1"/>
</dbReference>
<gene>
    <name evidence="3" type="ORF">POVCU1_047600</name>
</gene>
<dbReference type="InterPro" id="IPR036770">
    <property type="entry name" value="Ankyrin_rpt-contain_sf"/>
</dbReference>
<dbReference type="PANTHER" id="PTHR24198:SF165">
    <property type="entry name" value="ANKYRIN REPEAT-CONTAINING PROTEIN-RELATED"/>
    <property type="match status" value="1"/>
</dbReference>
<dbReference type="Proteomes" id="UP000078546">
    <property type="component" value="Unassembled WGS sequence"/>
</dbReference>
<keyword evidence="2" id="KW-0040">ANK repeat</keyword>